<protein>
    <submittedName>
        <fullName evidence="1">Uncharacterized protein</fullName>
    </submittedName>
</protein>
<name>A0A2H0WTJ1_9BACT</name>
<reference evidence="2" key="1">
    <citation type="submission" date="2017-09" db="EMBL/GenBank/DDBJ databases">
        <title>Depth-based differentiation of microbial function through sediment-hosted aquifers and enrichment of novel symbionts in the deep terrestrial subsurface.</title>
        <authorList>
            <person name="Probst A.J."/>
            <person name="Ladd B."/>
            <person name="Jarett J.K."/>
            <person name="Geller-Mcgrath D.E."/>
            <person name="Sieber C.M.K."/>
            <person name="Emerson J.B."/>
            <person name="Anantharaman K."/>
            <person name="Thomas B.C."/>
            <person name="Malmstrom R."/>
            <person name="Stieglmeier M."/>
            <person name="Klingl A."/>
            <person name="Woyke T."/>
            <person name="Ryan C.M."/>
            <person name="Banfield J.F."/>
        </authorList>
    </citation>
    <scope>NUCLEOTIDE SEQUENCE [LARGE SCALE GENOMIC DNA]</scope>
</reference>
<accession>A0A2H0WTJ1</accession>
<evidence type="ECO:0000313" key="2">
    <source>
        <dbReference type="Proteomes" id="UP000231282"/>
    </source>
</evidence>
<sequence>MYNWSTDINTLKKYPQQYTIWRLEQLINFGLGKEKLNKSELKKYFNKLNIDPQKKEYLRLLLS</sequence>
<gene>
    <name evidence="1" type="ORF">COT63_00950</name>
</gene>
<organism evidence="1 2">
    <name type="scientific">Candidatus Shapirobacteria bacterium CG09_land_8_20_14_0_10_38_17</name>
    <dbReference type="NCBI Taxonomy" id="1974884"/>
    <lineage>
        <taxon>Bacteria</taxon>
        <taxon>Candidatus Shapironibacteriota</taxon>
    </lineage>
</organism>
<dbReference type="AlphaFoldDB" id="A0A2H0WTJ1"/>
<proteinExistence type="predicted"/>
<dbReference type="Proteomes" id="UP000231282">
    <property type="component" value="Unassembled WGS sequence"/>
</dbReference>
<comment type="caution">
    <text evidence="1">The sequence shown here is derived from an EMBL/GenBank/DDBJ whole genome shotgun (WGS) entry which is preliminary data.</text>
</comment>
<dbReference type="EMBL" id="PEZH01000016">
    <property type="protein sequence ID" value="PIS15258.1"/>
    <property type="molecule type" value="Genomic_DNA"/>
</dbReference>
<evidence type="ECO:0000313" key="1">
    <source>
        <dbReference type="EMBL" id="PIS15258.1"/>
    </source>
</evidence>